<evidence type="ECO:0000313" key="3">
    <source>
        <dbReference type="Proteomes" id="UP001141552"/>
    </source>
</evidence>
<proteinExistence type="predicted"/>
<comment type="caution">
    <text evidence="2">The sequence shown here is derived from an EMBL/GenBank/DDBJ whole genome shotgun (WGS) entry which is preliminary data.</text>
</comment>
<dbReference type="InterPro" id="IPR053168">
    <property type="entry name" value="Glutamic_endopeptidase"/>
</dbReference>
<dbReference type="PROSITE" id="PS52045">
    <property type="entry name" value="NEPROSIN_PEP_CD"/>
    <property type="match status" value="1"/>
</dbReference>
<dbReference type="PANTHER" id="PTHR31589:SF233">
    <property type="entry name" value="PROTEIN, PUTATIVE (DUF239)-RELATED"/>
    <property type="match status" value="1"/>
</dbReference>
<keyword evidence="3" id="KW-1185">Reference proteome</keyword>
<dbReference type="Proteomes" id="UP001141552">
    <property type="component" value="Unassembled WGS sequence"/>
</dbReference>
<dbReference type="AlphaFoldDB" id="A0A9Q0JQH9"/>
<dbReference type="InterPro" id="IPR004314">
    <property type="entry name" value="Neprosin"/>
</dbReference>
<accession>A0A9Q0JQH9</accession>
<dbReference type="OrthoDB" id="1858978at2759"/>
<feature type="domain" description="Neprosin PEP catalytic" evidence="1">
    <location>
        <begin position="94"/>
        <end position="345"/>
    </location>
</feature>
<dbReference type="EMBL" id="JAKUCV010000337">
    <property type="protein sequence ID" value="KAJ4850423.1"/>
    <property type="molecule type" value="Genomic_DNA"/>
</dbReference>
<sequence length="509" mass="57251">MLRAKQCLTEKTIHGMPEDEELELERQLKILDKPPVKSFQETDGSIIDCIEITKQPAFDHPLLKNHTIQLQPSYIPEVKFAAKESSSRASERKTYACPPRTVPIRRTTKEDLRRAKLFSNILPEPPTSPYCHFAMSYTDTQLFQTFYGAQASINPPLFGDHKVRTVAYWSAKSGAQGCYNLLCSGFVLANENHTVGAELLATSVYGSYQIVLEYLVYREAGTGNWWVMEDNLIGGKAHIGYWPNELFGSLDTAATMVQFGGLVYSPPNQLPPTMGSGHFEPPNFLHTSFVANVRFVDSSMYAFEPVDVPIVDHSDKCYQSKYLGNTQGHARFASMFGGPGGASCMYGEVDAFVPQKLNKQRKRFAFVRFNPNTDIQRLLQGQATATVFRDQPRENHQIQDRVGRINFRGSSRTSKWKNLASQVHNPASYLFSKKLRKVHSQSPSLPASINRLSFCENGNLLDFFKTDARALPSERGGRAENVKVLIEHNQNNHVLESIFTNLSCNFEVS</sequence>
<evidence type="ECO:0000313" key="2">
    <source>
        <dbReference type="EMBL" id="KAJ4850423.1"/>
    </source>
</evidence>
<evidence type="ECO:0000259" key="1">
    <source>
        <dbReference type="PROSITE" id="PS52045"/>
    </source>
</evidence>
<reference evidence="2" key="1">
    <citation type="submission" date="2022-02" db="EMBL/GenBank/DDBJ databases">
        <authorList>
            <person name="Henning P.M."/>
            <person name="McCubbin A.G."/>
            <person name="Shore J.S."/>
        </authorList>
    </citation>
    <scope>NUCLEOTIDE SEQUENCE</scope>
    <source>
        <strain evidence="2">F60SS</strain>
        <tissue evidence="2">Leaves</tissue>
    </source>
</reference>
<dbReference type="InterPro" id="IPR025521">
    <property type="entry name" value="Neprosin_propep"/>
</dbReference>
<protein>
    <recommendedName>
        <fullName evidence="1">Neprosin PEP catalytic domain-containing protein</fullName>
    </recommendedName>
</protein>
<dbReference type="Pfam" id="PF14365">
    <property type="entry name" value="Neprosin_AP"/>
    <property type="match status" value="1"/>
</dbReference>
<organism evidence="2 3">
    <name type="scientific">Turnera subulata</name>
    <dbReference type="NCBI Taxonomy" id="218843"/>
    <lineage>
        <taxon>Eukaryota</taxon>
        <taxon>Viridiplantae</taxon>
        <taxon>Streptophyta</taxon>
        <taxon>Embryophyta</taxon>
        <taxon>Tracheophyta</taxon>
        <taxon>Spermatophyta</taxon>
        <taxon>Magnoliopsida</taxon>
        <taxon>eudicotyledons</taxon>
        <taxon>Gunneridae</taxon>
        <taxon>Pentapetalae</taxon>
        <taxon>rosids</taxon>
        <taxon>fabids</taxon>
        <taxon>Malpighiales</taxon>
        <taxon>Passifloraceae</taxon>
        <taxon>Turnera</taxon>
    </lineage>
</organism>
<reference evidence="2" key="2">
    <citation type="journal article" date="2023" name="Plants (Basel)">
        <title>Annotation of the Turnera subulata (Passifloraceae) Draft Genome Reveals the S-Locus Evolved after the Divergence of Turneroideae from Passifloroideae in a Stepwise Manner.</title>
        <authorList>
            <person name="Henning P.M."/>
            <person name="Roalson E.H."/>
            <person name="Mir W."/>
            <person name="McCubbin A.G."/>
            <person name="Shore J.S."/>
        </authorList>
    </citation>
    <scope>NUCLEOTIDE SEQUENCE</scope>
    <source>
        <strain evidence="2">F60SS</strain>
    </source>
</reference>
<gene>
    <name evidence="2" type="ORF">Tsubulata_038197</name>
</gene>
<dbReference type="Pfam" id="PF03080">
    <property type="entry name" value="Neprosin"/>
    <property type="match status" value="1"/>
</dbReference>
<name>A0A9Q0JQH9_9ROSI</name>
<dbReference type="PANTHER" id="PTHR31589">
    <property type="entry name" value="PROTEIN, PUTATIVE (DUF239)-RELATED-RELATED"/>
    <property type="match status" value="1"/>
</dbReference>